<feature type="transmembrane region" description="Helical" evidence="1">
    <location>
        <begin position="68"/>
        <end position="88"/>
    </location>
</feature>
<protein>
    <submittedName>
        <fullName evidence="2">Uncharacterized protein</fullName>
    </submittedName>
</protein>
<proteinExistence type="predicted"/>
<sequence>MWGCFKYGFKISKAKNGISSGKSTRDAKTDTVAGVSTLVDGVIRPIASQPSQMTTESKDDEDAANLDFWCLSGCVTTICSGVLIIIAFPAGVLLCVYASNNNVLDKNLLAIGIVLSLFPVIVLPIVVVVLFNRRRLKAIRKQRLSSESLPPTDMRF</sequence>
<evidence type="ECO:0000256" key="1">
    <source>
        <dbReference type="SAM" id="Phobius"/>
    </source>
</evidence>
<keyword evidence="1" id="KW-0812">Transmembrane</keyword>
<feature type="transmembrane region" description="Helical" evidence="1">
    <location>
        <begin position="108"/>
        <end position="131"/>
    </location>
</feature>
<organism evidence="2 3">
    <name type="scientific">Dreissena polymorpha</name>
    <name type="common">Zebra mussel</name>
    <name type="synonym">Mytilus polymorpha</name>
    <dbReference type="NCBI Taxonomy" id="45954"/>
    <lineage>
        <taxon>Eukaryota</taxon>
        <taxon>Metazoa</taxon>
        <taxon>Spiralia</taxon>
        <taxon>Lophotrochozoa</taxon>
        <taxon>Mollusca</taxon>
        <taxon>Bivalvia</taxon>
        <taxon>Autobranchia</taxon>
        <taxon>Heteroconchia</taxon>
        <taxon>Euheterodonta</taxon>
        <taxon>Imparidentia</taxon>
        <taxon>Neoheterodontei</taxon>
        <taxon>Myida</taxon>
        <taxon>Dreissenoidea</taxon>
        <taxon>Dreissenidae</taxon>
        <taxon>Dreissena</taxon>
    </lineage>
</organism>
<keyword evidence="1" id="KW-1133">Transmembrane helix</keyword>
<keyword evidence="3" id="KW-1185">Reference proteome</keyword>
<keyword evidence="1" id="KW-0472">Membrane</keyword>
<dbReference type="OrthoDB" id="6140747at2759"/>
<evidence type="ECO:0000313" key="3">
    <source>
        <dbReference type="Proteomes" id="UP000828390"/>
    </source>
</evidence>
<evidence type="ECO:0000313" key="2">
    <source>
        <dbReference type="EMBL" id="KAH3880664.1"/>
    </source>
</evidence>
<dbReference type="Proteomes" id="UP000828390">
    <property type="component" value="Unassembled WGS sequence"/>
</dbReference>
<comment type="caution">
    <text evidence="2">The sequence shown here is derived from an EMBL/GenBank/DDBJ whole genome shotgun (WGS) entry which is preliminary data.</text>
</comment>
<reference evidence="2" key="2">
    <citation type="submission" date="2020-11" db="EMBL/GenBank/DDBJ databases">
        <authorList>
            <person name="McCartney M.A."/>
            <person name="Auch B."/>
            <person name="Kono T."/>
            <person name="Mallez S."/>
            <person name="Becker A."/>
            <person name="Gohl D.M."/>
            <person name="Silverstein K.A.T."/>
            <person name="Koren S."/>
            <person name="Bechman K.B."/>
            <person name="Herman A."/>
            <person name="Abrahante J.E."/>
            <person name="Garbe J."/>
        </authorList>
    </citation>
    <scope>NUCLEOTIDE SEQUENCE</scope>
    <source>
        <strain evidence="2">Duluth1</strain>
        <tissue evidence="2">Whole animal</tissue>
    </source>
</reference>
<accession>A0A9D4RTP1</accession>
<reference evidence="2" key="1">
    <citation type="journal article" date="2019" name="bioRxiv">
        <title>The Genome of the Zebra Mussel, Dreissena polymorpha: A Resource for Invasive Species Research.</title>
        <authorList>
            <person name="McCartney M.A."/>
            <person name="Auch B."/>
            <person name="Kono T."/>
            <person name="Mallez S."/>
            <person name="Zhang Y."/>
            <person name="Obille A."/>
            <person name="Becker A."/>
            <person name="Abrahante J.E."/>
            <person name="Garbe J."/>
            <person name="Badalamenti J.P."/>
            <person name="Herman A."/>
            <person name="Mangelson H."/>
            <person name="Liachko I."/>
            <person name="Sullivan S."/>
            <person name="Sone E.D."/>
            <person name="Koren S."/>
            <person name="Silverstein K.A.T."/>
            <person name="Beckman K.B."/>
            <person name="Gohl D.M."/>
        </authorList>
    </citation>
    <scope>NUCLEOTIDE SEQUENCE</scope>
    <source>
        <strain evidence="2">Duluth1</strain>
        <tissue evidence="2">Whole animal</tissue>
    </source>
</reference>
<dbReference type="AlphaFoldDB" id="A0A9D4RTP1"/>
<gene>
    <name evidence="2" type="ORF">DPMN_004585</name>
</gene>
<dbReference type="EMBL" id="JAIWYP010000001">
    <property type="protein sequence ID" value="KAH3880664.1"/>
    <property type="molecule type" value="Genomic_DNA"/>
</dbReference>
<name>A0A9D4RTP1_DREPO</name>